<sequence>MDFRRQVAELRASIRAEKVKRDVTVAALIAHVWKPRRDEFRDLLSAQTQSSPCDEQAYHTKWAKTASQIRMKDKFVSDLERQMNALGEAGGGGRSRYAEMGELSSKMAAEYAAKMVLESERESLYTGLVKSSTRIRSLVRNALL</sequence>
<dbReference type="Proteomes" id="UP001162031">
    <property type="component" value="Unassembled WGS sequence"/>
</dbReference>
<reference evidence="1" key="1">
    <citation type="submission" date="2022-12" db="EMBL/GenBank/DDBJ databases">
        <authorList>
            <person name="Webb A."/>
        </authorList>
    </citation>
    <scope>NUCLEOTIDE SEQUENCE</scope>
    <source>
        <strain evidence="1">Hp1</strain>
    </source>
</reference>
<keyword evidence="2" id="KW-1185">Reference proteome</keyword>
<organism evidence="1 2">
    <name type="scientific">Hyaloperonospora brassicae</name>
    <name type="common">Brassica downy mildew</name>
    <name type="synonym">Peronospora brassicae</name>
    <dbReference type="NCBI Taxonomy" id="162125"/>
    <lineage>
        <taxon>Eukaryota</taxon>
        <taxon>Sar</taxon>
        <taxon>Stramenopiles</taxon>
        <taxon>Oomycota</taxon>
        <taxon>Peronosporomycetes</taxon>
        <taxon>Peronosporales</taxon>
        <taxon>Peronosporaceae</taxon>
        <taxon>Hyaloperonospora</taxon>
    </lineage>
</organism>
<evidence type="ECO:0000313" key="1">
    <source>
        <dbReference type="EMBL" id="CAI5742228.1"/>
    </source>
</evidence>
<comment type="caution">
    <text evidence="1">The sequence shown here is derived from an EMBL/GenBank/DDBJ whole genome shotgun (WGS) entry which is preliminary data.</text>
</comment>
<accession>A0AAV0V141</accession>
<dbReference type="AlphaFoldDB" id="A0AAV0V141"/>
<name>A0AAV0V141_HYABA</name>
<evidence type="ECO:0000313" key="2">
    <source>
        <dbReference type="Proteomes" id="UP001162031"/>
    </source>
</evidence>
<dbReference type="EMBL" id="CANTFL010001465">
    <property type="protein sequence ID" value="CAI5742228.1"/>
    <property type="molecule type" value="Genomic_DNA"/>
</dbReference>
<protein>
    <submittedName>
        <fullName evidence="1">Uncharacterized protein</fullName>
    </submittedName>
</protein>
<gene>
    <name evidence="1" type="ORF">HBR001_LOCUS8875</name>
</gene>
<proteinExistence type="predicted"/>